<protein>
    <recommendedName>
        <fullName evidence="3">Wadjet protein JetD C-terminal domain-containing protein</fullName>
    </recommendedName>
</protein>
<reference evidence="2" key="1">
    <citation type="submission" date="2016-10" db="EMBL/GenBank/DDBJ databases">
        <authorList>
            <person name="Varghese N."/>
            <person name="Submissions S."/>
        </authorList>
    </citation>
    <scope>NUCLEOTIDE SEQUENCE [LARGE SCALE GENOMIC DNA]</scope>
    <source>
        <strain evidence="2">DSM 7165</strain>
    </source>
</reference>
<dbReference type="EMBL" id="FNYH01000007">
    <property type="protein sequence ID" value="SEI66543.1"/>
    <property type="molecule type" value="Genomic_DNA"/>
</dbReference>
<dbReference type="AlphaFoldDB" id="A0A1H6SF31"/>
<accession>A0A1H6SF31</accession>
<dbReference type="Proteomes" id="UP000242999">
    <property type="component" value="Unassembled WGS sequence"/>
</dbReference>
<dbReference type="RefSeq" id="WP_093309564.1">
    <property type="nucleotide sequence ID" value="NZ_FNYH01000007.1"/>
</dbReference>
<evidence type="ECO:0000313" key="2">
    <source>
        <dbReference type="Proteomes" id="UP000242999"/>
    </source>
</evidence>
<evidence type="ECO:0008006" key="3">
    <source>
        <dbReference type="Google" id="ProtNLM"/>
    </source>
</evidence>
<evidence type="ECO:0000313" key="1">
    <source>
        <dbReference type="EMBL" id="SEI66543.1"/>
    </source>
</evidence>
<sequence length="340" mass="39984">MSLSASETFDWTDPIIQDAAIKLYQQEWISALAYNQDLIDYLLARTWLEPTHRDEEYVLTGIGKQALAQWLDKHIPNWNQLPSSETLLNQQQQEVNKRYEFIQPRLQQPLPEVINENVFNCIFTGDNQGAVAAELREKLPKEYQICQDRRLHLRGHMDLRIKRHARRPIRLERIMEMLSEVALSERDLLDMQELDGELPYLVMTVEDYGVFLDMPLPDHLLLVWAQAEHHSLVARFLKLFPHFVPHLHFGDLDHSGLLLAEYLSRETGRPVRRFIPHFWDEYRQYYAQPTQEEAGKGGRWRGAVLSAPVLKDLMQDQQWMPQATLIFDQRLPEELAKLLD</sequence>
<name>A0A1H6SF31_9GAMM</name>
<dbReference type="OrthoDB" id="5582635at2"/>
<gene>
    <name evidence="1" type="ORF">SAMN05421831_1072</name>
</gene>
<dbReference type="STRING" id="64971.SAMN05421831_1072"/>
<proteinExistence type="predicted"/>
<organism evidence="1 2">
    <name type="scientific">Allopseudospirillum japonicum</name>
    <dbReference type="NCBI Taxonomy" id="64971"/>
    <lineage>
        <taxon>Bacteria</taxon>
        <taxon>Pseudomonadati</taxon>
        <taxon>Pseudomonadota</taxon>
        <taxon>Gammaproteobacteria</taxon>
        <taxon>Oceanospirillales</taxon>
        <taxon>Oceanospirillaceae</taxon>
        <taxon>Allopseudospirillum</taxon>
    </lineage>
</organism>
<keyword evidence="2" id="KW-1185">Reference proteome</keyword>